<dbReference type="RefSeq" id="WP_310912747.1">
    <property type="nucleotide sequence ID" value="NZ_JAVLVT010000005.1"/>
</dbReference>
<evidence type="ECO:0000256" key="2">
    <source>
        <dbReference type="SAM" id="Phobius"/>
    </source>
</evidence>
<keyword evidence="2" id="KW-0812">Transmembrane</keyword>
<protein>
    <submittedName>
        <fullName evidence="3">Uncharacterized protein</fullName>
    </submittedName>
</protein>
<keyword evidence="2" id="KW-0472">Membrane</keyword>
<keyword evidence="2" id="KW-1133">Transmembrane helix</keyword>
<reference evidence="4" key="1">
    <citation type="submission" date="2023-07" db="EMBL/GenBank/DDBJ databases">
        <title>Novel species in the genus Lipingzhangella isolated from Sambhar Salt Lake.</title>
        <authorList>
            <person name="Jiya N."/>
            <person name="Kajale S."/>
            <person name="Sharma A."/>
        </authorList>
    </citation>
    <scope>NUCLEOTIDE SEQUENCE [LARGE SCALE GENOMIC DNA]</scope>
    <source>
        <strain evidence="4">LS1_29</strain>
    </source>
</reference>
<dbReference type="InterPro" id="IPR046549">
    <property type="entry name" value="DUF6703"/>
</dbReference>
<gene>
    <name evidence="3" type="ORF">RIF23_12995</name>
</gene>
<dbReference type="Pfam" id="PF20444">
    <property type="entry name" value="DUF6703"/>
    <property type="match status" value="1"/>
</dbReference>
<accession>A0ABU2H7C2</accession>
<organism evidence="3 4">
    <name type="scientific">Lipingzhangella rawalii</name>
    <dbReference type="NCBI Taxonomy" id="2055835"/>
    <lineage>
        <taxon>Bacteria</taxon>
        <taxon>Bacillati</taxon>
        <taxon>Actinomycetota</taxon>
        <taxon>Actinomycetes</taxon>
        <taxon>Streptosporangiales</taxon>
        <taxon>Nocardiopsidaceae</taxon>
        <taxon>Lipingzhangella</taxon>
    </lineage>
</organism>
<proteinExistence type="predicted"/>
<feature type="transmembrane region" description="Helical" evidence="2">
    <location>
        <begin position="66"/>
        <end position="88"/>
    </location>
</feature>
<evidence type="ECO:0000313" key="3">
    <source>
        <dbReference type="EMBL" id="MDS1271213.1"/>
    </source>
</evidence>
<comment type="caution">
    <text evidence="3">The sequence shown here is derived from an EMBL/GenBank/DDBJ whole genome shotgun (WGS) entry which is preliminary data.</text>
</comment>
<feature type="transmembrane region" description="Helical" evidence="2">
    <location>
        <begin position="100"/>
        <end position="116"/>
    </location>
</feature>
<evidence type="ECO:0000256" key="1">
    <source>
        <dbReference type="SAM" id="MobiDB-lite"/>
    </source>
</evidence>
<keyword evidence="4" id="KW-1185">Reference proteome</keyword>
<dbReference type="EMBL" id="JAVLVT010000005">
    <property type="protein sequence ID" value="MDS1271213.1"/>
    <property type="molecule type" value="Genomic_DNA"/>
</dbReference>
<name>A0ABU2H7C2_9ACTN</name>
<feature type="transmembrane region" description="Helical" evidence="2">
    <location>
        <begin position="38"/>
        <end position="60"/>
    </location>
</feature>
<evidence type="ECO:0000313" key="4">
    <source>
        <dbReference type="Proteomes" id="UP001250214"/>
    </source>
</evidence>
<dbReference type="Proteomes" id="UP001250214">
    <property type="component" value="Unassembled WGS sequence"/>
</dbReference>
<sequence>MFGNHRRRPPRPLPSGDTFYTPNAGALRTEIERRSATVLVWLHQAPAWLLPVTLAGLLLGGLLVSGIVGALLLTLLALAIAWLAFLAWPRLDTGHRTVRCLAVGILAALATAQTGLF</sequence>
<feature type="compositionally biased region" description="Basic residues" evidence="1">
    <location>
        <begin position="1"/>
        <end position="10"/>
    </location>
</feature>
<feature type="region of interest" description="Disordered" evidence="1">
    <location>
        <begin position="1"/>
        <end position="21"/>
    </location>
</feature>